<dbReference type="AlphaFoldDB" id="A0A4S8QBJ2"/>
<proteinExistence type="predicted"/>
<dbReference type="PANTHER" id="PTHR21310">
    <property type="entry name" value="AMINOGLYCOSIDE PHOSPHOTRANSFERASE-RELATED-RELATED"/>
    <property type="match status" value="1"/>
</dbReference>
<evidence type="ECO:0000259" key="1">
    <source>
        <dbReference type="Pfam" id="PF01636"/>
    </source>
</evidence>
<gene>
    <name evidence="2" type="ORF">FAB82_10070</name>
</gene>
<organism evidence="2 3">
    <name type="scientific">Glycomyces buryatensis</name>
    <dbReference type="NCBI Taxonomy" id="2570927"/>
    <lineage>
        <taxon>Bacteria</taxon>
        <taxon>Bacillati</taxon>
        <taxon>Actinomycetota</taxon>
        <taxon>Actinomycetes</taxon>
        <taxon>Glycomycetales</taxon>
        <taxon>Glycomycetaceae</taxon>
        <taxon>Glycomyces</taxon>
    </lineage>
</organism>
<reference evidence="3" key="1">
    <citation type="submission" date="2019-04" db="EMBL/GenBank/DDBJ databases">
        <title>Nocardioides xinjiangensis sp. nov.</title>
        <authorList>
            <person name="Liu S."/>
        </authorList>
    </citation>
    <scope>NUCLEOTIDE SEQUENCE [LARGE SCALE GENOMIC DNA]</scope>
    <source>
        <strain evidence="3">18</strain>
    </source>
</reference>
<protein>
    <submittedName>
        <fullName evidence="2">Aminoglycoside phosphotransferase family protein</fullName>
    </submittedName>
</protein>
<dbReference type="InterPro" id="IPR051678">
    <property type="entry name" value="AGP_Transferase"/>
</dbReference>
<comment type="caution">
    <text evidence="2">The sequence shown here is derived from an EMBL/GenBank/DDBJ whole genome shotgun (WGS) entry which is preliminary data.</text>
</comment>
<keyword evidence="2" id="KW-0808">Transferase</keyword>
<dbReference type="Proteomes" id="UP000308760">
    <property type="component" value="Unassembled WGS sequence"/>
</dbReference>
<feature type="domain" description="Aminoglycoside phosphotransferase" evidence="1">
    <location>
        <begin position="80"/>
        <end position="314"/>
    </location>
</feature>
<sequence length="361" mass="39814">MTLSIIILAKVIQFFSNHPALRGFALAAALRAGNNHRMEIAIRPQLNRADVEAIARERLGDIDVVGHEEFTDGFFNAAHALALADGRHLVVKVAPDPGLKLLRYEVDLMAAEIEFFERAAAAGVPMPKVWHTDAEAGLMIMDRLTGVSLAQTAEGIDEAEKLVLRREIGELSARIVTVSGERFGYPRKDGRTRSGSWAESFTAIVDDILADIADREAPLPRSADEIRRLVTGDRALLDEVDRPALVHFDLWDGNIFVQRGENGWHVDGFIDGERALYGDPLAELVSLITFIPPAEAAAVVDGFLGRALTDAEERRLCLYRIYLWLILIVECDVRGYEPERTAGQVKWATEGLVKDLGALEA</sequence>
<accession>A0A4S8QBJ2</accession>
<evidence type="ECO:0000313" key="3">
    <source>
        <dbReference type="Proteomes" id="UP000308760"/>
    </source>
</evidence>
<dbReference type="SUPFAM" id="SSF56112">
    <property type="entry name" value="Protein kinase-like (PK-like)"/>
    <property type="match status" value="1"/>
</dbReference>
<dbReference type="GO" id="GO:0016740">
    <property type="term" value="F:transferase activity"/>
    <property type="evidence" value="ECO:0007669"/>
    <property type="project" value="UniProtKB-KW"/>
</dbReference>
<dbReference type="InterPro" id="IPR002575">
    <property type="entry name" value="Aminoglycoside_PTrfase"/>
</dbReference>
<dbReference type="InterPro" id="IPR011009">
    <property type="entry name" value="Kinase-like_dom_sf"/>
</dbReference>
<dbReference type="PANTHER" id="PTHR21310:SF15">
    <property type="entry name" value="AMINOGLYCOSIDE PHOSPHOTRANSFERASE DOMAIN-CONTAINING PROTEIN"/>
    <property type="match status" value="1"/>
</dbReference>
<dbReference type="EMBL" id="STGY01000041">
    <property type="protein sequence ID" value="THV41728.1"/>
    <property type="molecule type" value="Genomic_DNA"/>
</dbReference>
<dbReference type="OrthoDB" id="5490445at2"/>
<dbReference type="Pfam" id="PF01636">
    <property type="entry name" value="APH"/>
    <property type="match status" value="1"/>
</dbReference>
<name>A0A4S8QBJ2_9ACTN</name>
<dbReference type="Gene3D" id="3.90.1200.10">
    <property type="match status" value="1"/>
</dbReference>
<keyword evidence="3" id="KW-1185">Reference proteome</keyword>
<reference evidence="2 3" key="2">
    <citation type="submission" date="2019-05" db="EMBL/GenBank/DDBJ databases">
        <title>Glycomyces buryatensis sp. nov.</title>
        <authorList>
            <person name="Nikitina E."/>
        </authorList>
    </citation>
    <scope>NUCLEOTIDE SEQUENCE [LARGE SCALE GENOMIC DNA]</scope>
    <source>
        <strain evidence="2 3">18</strain>
    </source>
</reference>
<evidence type="ECO:0000313" key="2">
    <source>
        <dbReference type="EMBL" id="THV41728.1"/>
    </source>
</evidence>